<protein>
    <submittedName>
        <fullName evidence="2">Conserved repeat domain-containing protein</fullName>
    </submittedName>
</protein>
<dbReference type="Gene3D" id="2.60.40.10">
    <property type="entry name" value="Immunoglobulins"/>
    <property type="match status" value="3"/>
</dbReference>
<keyword evidence="1" id="KW-0472">Membrane</keyword>
<evidence type="ECO:0000256" key="1">
    <source>
        <dbReference type="SAM" id="Phobius"/>
    </source>
</evidence>
<dbReference type="EMBL" id="FZNQ01000018">
    <property type="protein sequence ID" value="SNR58552.1"/>
    <property type="molecule type" value="Genomic_DNA"/>
</dbReference>
<dbReference type="PANTHER" id="PTHR35902">
    <property type="entry name" value="S-LAYER DOMAIN-LIKE PROTEIN-RELATED"/>
    <property type="match status" value="1"/>
</dbReference>
<keyword evidence="1" id="KW-0812">Transmembrane</keyword>
<dbReference type="AlphaFoldDB" id="A0A238XIM1"/>
<evidence type="ECO:0000313" key="2">
    <source>
        <dbReference type="EMBL" id="SNR58552.1"/>
    </source>
</evidence>
<dbReference type="PANTHER" id="PTHR35902:SF6">
    <property type="entry name" value="CONSERVED WITHIN P. AEROPHILUM"/>
    <property type="match status" value="1"/>
</dbReference>
<keyword evidence="3" id="KW-1185">Reference proteome</keyword>
<organism evidence="2 3">
    <name type="scientific">Halorubrum vacuolatum</name>
    <name type="common">Natronobacterium vacuolatum</name>
    <dbReference type="NCBI Taxonomy" id="63740"/>
    <lineage>
        <taxon>Archaea</taxon>
        <taxon>Methanobacteriati</taxon>
        <taxon>Methanobacteriota</taxon>
        <taxon>Stenosarchaea group</taxon>
        <taxon>Halobacteria</taxon>
        <taxon>Halobacteriales</taxon>
        <taxon>Haloferacaceae</taxon>
        <taxon>Halorubrum</taxon>
    </lineage>
</organism>
<feature type="transmembrane region" description="Helical" evidence="1">
    <location>
        <begin position="509"/>
        <end position="527"/>
    </location>
</feature>
<name>A0A238XIM1_HALVU</name>
<proteinExistence type="predicted"/>
<reference evidence="2 3" key="1">
    <citation type="submission" date="2017-06" db="EMBL/GenBank/DDBJ databases">
        <authorList>
            <person name="Kim H.J."/>
            <person name="Triplett B.A."/>
        </authorList>
    </citation>
    <scope>NUCLEOTIDE SEQUENCE [LARGE SCALE GENOMIC DNA]</scope>
    <source>
        <strain evidence="2 3">DSM 8800</strain>
    </source>
</reference>
<evidence type="ECO:0000313" key="3">
    <source>
        <dbReference type="Proteomes" id="UP000198397"/>
    </source>
</evidence>
<dbReference type="OrthoDB" id="56770at2157"/>
<dbReference type="Proteomes" id="UP000198397">
    <property type="component" value="Unassembled WGS sequence"/>
</dbReference>
<accession>A0A238XIM1</accession>
<sequence>MSRTLLLGVCLAVLCIAAATGMSVAQDEVQFVRGEPDLDVYVPDATLTPGTTTEFTVQIANDGEVRAGAVAQRERVTTARAVTVEVRERRSPLTVETRRQSIGSVPDGEMREVPITVTVPEDAEPGEYSLDVRLRYSHTFQYSPRGGVTQERTRTTTERIDVTIDDSPRFDLRTVDSDVQAGDSGTVVTAVTNVGGEPARDITVDLESVSDDVTLGQTGRNAARIDRLDAGENATLSYDVTVRADASIRNLTLDGAVRFTDADGIQGTQDGLSVGLLPEAEQAFALSVDESTLRVGEAGTLHGTVRNDGPADVHNVVLDLGEAQFEPRSATYAIGDLASGESADFRFRGTVPTEADAVPQRFDLTTRYRTTANNDRTADDAIHVPVAERRDAVVVTATETEFVAGEEGVLELAVTNQRDIDIRDVRLRLTAEEPVSSEFRTTVITSLQPGATDRVAFDLEIDSDAPRSQFPVTVDVDYLDHENEQNTARSSTVAVVVTETDRDDLPVELVIFGVLVILVAAGGWWFYAR</sequence>
<keyword evidence="1" id="KW-1133">Transmembrane helix</keyword>
<gene>
    <name evidence="2" type="ORF">SAMN06264855_11828</name>
</gene>
<dbReference type="InterPro" id="IPR013783">
    <property type="entry name" value="Ig-like_fold"/>
</dbReference>
<dbReference type="RefSeq" id="WP_089385583.1">
    <property type="nucleotide sequence ID" value="NZ_FZNQ01000018.1"/>
</dbReference>